<evidence type="ECO:0000313" key="4">
    <source>
        <dbReference type="Proteomes" id="UP000426246"/>
    </source>
</evidence>
<feature type="transmembrane region" description="Helical" evidence="1">
    <location>
        <begin position="333"/>
        <end position="355"/>
    </location>
</feature>
<name>A0A6B8RS74_9BACL</name>
<evidence type="ECO:0000313" key="3">
    <source>
        <dbReference type="EMBL" id="QGQ98747.1"/>
    </source>
</evidence>
<feature type="signal peptide" evidence="2">
    <location>
        <begin position="1"/>
        <end position="32"/>
    </location>
</feature>
<dbReference type="Proteomes" id="UP000426246">
    <property type="component" value="Chromosome"/>
</dbReference>
<dbReference type="AlphaFoldDB" id="A0A6B8RS74"/>
<evidence type="ECO:0000256" key="1">
    <source>
        <dbReference type="SAM" id="Phobius"/>
    </source>
</evidence>
<feature type="transmembrane region" description="Helical" evidence="1">
    <location>
        <begin position="272"/>
        <end position="291"/>
    </location>
</feature>
<dbReference type="InterPro" id="IPR018247">
    <property type="entry name" value="EF_Hand_1_Ca_BS"/>
</dbReference>
<dbReference type="OrthoDB" id="9808870at2"/>
<dbReference type="InterPro" id="IPR032809">
    <property type="entry name" value="Put_HupE_UreJ"/>
</dbReference>
<keyword evidence="4" id="KW-1185">Reference proteome</keyword>
<feature type="transmembrane region" description="Helical" evidence="1">
    <location>
        <begin position="223"/>
        <end position="241"/>
    </location>
</feature>
<gene>
    <name evidence="3" type="ORF">EHS13_29650</name>
</gene>
<reference evidence="4" key="1">
    <citation type="submission" date="2018-11" db="EMBL/GenBank/DDBJ databases">
        <title>Complete genome sequence of Paenibacillus sp. ML311-T8.</title>
        <authorList>
            <person name="Nam Y.-D."/>
            <person name="Kang J."/>
            <person name="Chung W.-H."/>
            <person name="Park Y.S."/>
        </authorList>
    </citation>
    <scope>NUCLEOTIDE SEQUENCE [LARGE SCALE GENOMIC DNA]</scope>
    <source>
        <strain evidence="4">ML311-T8</strain>
    </source>
</reference>
<sequence>MNRTIFNTGKKTLVILAVTLALFMSFTSLAWAHFTSTGYSDITVEANTLKYGLFFSDHDLIQIFPADKDGDDKLSNEELAGSMDKLSALIDDGLILTGDGKLGKGIIESASRVKRASMDMIGINIQYNFEAPVKLFMVQYDFFWYGGIDPAHRNYATIHFGSQTIEQVLNSENYIIQLQGADTAPAATSADTVPAVTSNEPVKNLSTSWMTTLRTYTVMGMEHIWSGIDHMLFLLGLVLASDKRKWNVVKLISAFTVGHCITLALSSFELAYLSPKIVEPLIALSIVYIAVENIWKRKQNSPIGVTLLFGLVHGFGFAEILRGTLTDHMALPLFSFNLGVEFGQLAVLAVIIPALWALGRIPVKINWVRYGSGIIGVFGLIWLIERIVSL</sequence>
<keyword evidence="2" id="KW-0732">Signal</keyword>
<feature type="transmembrane region" description="Helical" evidence="1">
    <location>
        <begin position="248"/>
        <end position="266"/>
    </location>
</feature>
<protein>
    <submittedName>
        <fullName evidence="3">HupE/UreJ family protein</fullName>
    </submittedName>
</protein>
<feature type="transmembrane region" description="Helical" evidence="1">
    <location>
        <begin position="303"/>
        <end position="321"/>
    </location>
</feature>
<feature type="transmembrane region" description="Helical" evidence="1">
    <location>
        <begin position="367"/>
        <end position="384"/>
    </location>
</feature>
<dbReference type="RefSeq" id="WP_155703856.1">
    <property type="nucleotide sequence ID" value="NZ_CP034235.1"/>
</dbReference>
<keyword evidence="1" id="KW-0812">Transmembrane</keyword>
<dbReference type="EMBL" id="CP034235">
    <property type="protein sequence ID" value="QGQ98747.1"/>
    <property type="molecule type" value="Genomic_DNA"/>
</dbReference>
<dbReference type="PROSITE" id="PS00018">
    <property type="entry name" value="EF_HAND_1"/>
    <property type="match status" value="1"/>
</dbReference>
<accession>A0A6B8RS74</accession>
<organism evidence="3 4">
    <name type="scientific">Paenibacillus psychroresistens</name>
    <dbReference type="NCBI Taxonomy" id="1778678"/>
    <lineage>
        <taxon>Bacteria</taxon>
        <taxon>Bacillati</taxon>
        <taxon>Bacillota</taxon>
        <taxon>Bacilli</taxon>
        <taxon>Bacillales</taxon>
        <taxon>Paenibacillaceae</taxon>
        <taxon>Paenibacillus</taxon>
    </lineage>
</organism>
<keyword evidence="1" id="KW-1133">Transmembrane helix</keyword>
<dbReference type="Pfam" id="PF13795">
    <property type="entry name" value="HupE_UreJ_2"/>
    <property type="match status" value="1"/>
</dbReference>
<proteinExistence type="predicted"/>
<evidence type="ECO:0000256" key="2">
    <source>
        <dbReference type="SAM" id="SignalP"/>
    </source>
</evidence>
<dbReference type="KEGG" id="ppsc:EHS13_29650"/>
<keyword evidence="1" id="KW-0472">Membrane</keyword>
<feature type="chain" id="PRO_5025590269" evidence="2">
    <location>
        <begin position="33"/>
        <end position="390"/>
    </location>
</feature>